<dbReference type="EMBL" id="CP034550">
    <property type="protein sequence ID" value="QFZ22413.1"/>
    <property type="molecule type" value="Genomic_DNA"/>
</dbReference>
<organism evidence="2 3">
    <name type="scientific">Saccharothrix syringae</name>
    <name type="common">Nocardiopsis syringae</name>
    <dbReference type="NCBI Taxonomy" id="103733"/>
    <lineage>
        <taxon>Bacteria</taxon>
        <taxon>Bacillati</taxon>
        <taxon>Actinomycetota</taxon>
        <taxon>Actinomycetes</taxon>
        <taxon>Pseudonocardiales</taxon>
        <taxon>Pseudonocardiaceae</taxon>
        <taxon>Saccharothrix</taxon>
    </lineage>
</organism>
<name>A0A5Q0H8W2_SACSY</name>
<gene>
    <name evidence="2" type="ORF">EKG83_37780</name>
</gene>
<dbReference type="AlphaFoldDB" id="A0A5Q0H8W2"/>
<accession>A0A5Q0H8W2</accession>
<sequence length="415" mass="43542">MFGIIRPCRNRLGPELRESWLAHLCGLCLALRDDHGHLARLVTNYDGLVISALVEAQVGRSRRSAGPCALRGMKSADVAVGAGARLAASVSLVLASAKVDDHVTDGDGPFAHAPARGVGRQVARKWAAQAASTGADLGFDTAVLVDAVRRQPEVEAAVRVGSPLLVVTEPTETASGEAAARTALLAGRPGNEAPLREVGRLFGRLAHLLDAVEDLAGDRASGAWNPLLATGTSLAEARRLCDDAALGIELALGEAEFADDRLVHALLVHEVRESVRRAFDLGEAHAHDRGPQGWQPDPYAHGTPPPGHRGPVPGPVPPPSAPGRSGPPPPHAGGKRRGGAEPGPGSGLWFWPKLQRPPVSRWLLPGCLAVLYQCGTCQYCCRDPHPGPWSGKGREAWCNADCGPGCDCDCNCCDC</sequence>
<protein>
    <recommendedName>
        <fullName evidence="4">Regulatory protein</fullName>
    </recommendedName>
</protein>
<dbReference type="Proteomes" id="UP000325787">
    <property type="component" value="Chromosome"/>
</dbReference>
<dbReference type="OrthoDB" id="3210612at2"/>
<evidence type="ECO:0000313" key="3">
    <source>
        <dbReference type="Proteomes" id="UP000325787"/>
    </source>
</evidence>
<dbReference type="InterPro" id="IPR043740">
    <property type="entry name" value="DUF5685"/>
</dbReference>
<dbReference type="Pfam" id="PF18937">
    <property type="entry name" value="DUF5685"/>
    <property type="match status" value="1"/>
</dbReference>
<evidence type="ECO:0008006" key="4">
    <source>
        <dbReference type="Google" id="ProtNLM"/>
    </source>
</evidence>
<dbReference type="KEGG" id="ssyi:EKG83_37780"/>
<keyword evidence="3" id="KW-1185">Reference proteome</keyword>
<proteinExistence type="predicted"/>
<feature type="compositionally biased region" description="Pro residues" evidence="1">
    <location>
        <begin position="303"/>
        <end position="331"/>
    </location>
</feature>
<feature type="region of interest" description="Disordered" evidence="1">
    <location>
        <begin position="286"/>
        <end position="344"/>
    </location>
</feature>
<evidence type="ECO:0000313" key="2">
    <source>
        <dbReference type="EMBL" id="QFZ22413.1"/>
    </source>
</evidence>
<dbReference type="RefSeq" id="WP_033430569.1">
    <property type="nucleotide sequence ID" value="NZ_CP034550.1"/>
</dbReference>
<evidence type="ECO:0000256" key="1">
    <source>
        <dbReference type="SAM" id="MobiDB-lite"/>
    </source>
</evidence>
<reference evidence="3" key="1">
    <citation type="journal article" date="2021" name="Curr. Microbiol.">
        <title>Complete genome of nocamycin-producing strain Saccharothrix syringae NRRL B-16468 reveals the biosynthetic potential for secondary metabolites.</title>
        <authorList>
            <person name="Mo X."/>
            <person name="Yang S."/>
        </authorList>
    </citation>
    <scope>NUCLEOTIDE SEQUENCE [LARGE SCALE GENOMIC DNA]</scope>
    <source>
        <strain evidence="3">ATCC 51364 / DSM 43886 / JCM 6844 / KCTC 9398 / NBRC 14523 / NRRL B-16468 / INA 2240</strain>
    </source>
</reference>